<comment type="cofactor">
    <cofactor evidence="1">
        <name>FAD</name>
        <dbReference type="ChEBI" id="CHEBI:57692"/>
    </cofactor>
</comment>
<evidence type="ECO:0000313" key="8">
    <source>
        <dbReference type="Proteomes" id="UP000248349"/>
    </source>
</evidence>
<evidence type="ECO:0000256" key="3">
    <source>
        <dbReference type="ARBA" id="ARBA00022827"/>
    </source>
</evidence>
<keyword evidence="4" id="KW-0560">Oxidoreductase</keyword>
<keyword evidence="8" id="KW-1185">Reference proteome</keyword>
<dbReference type="InterPro" id="IPR002938">
    <property type="entry name" value="FAD-bd"/>
</dbReference>
<dbReference type="Proteomes" id="UP000248349">
    <property type="component" value="Unassembled WGS sequence"/>
</dbReference>
<dbReference type="PANTHER" id="PTHR43004:SF19">
    <property type="entry name" value="BINDING MONOOXYGENASE, PUTATIVE (JCVI)-RELATED"/>
    <property type="match status" value="1"/>
</dbReference>
<evidence type="ECO:0000256" key="5">
    <source>
        <dbReference type="SAM" id="MobiDB-lite"/>
    </source>
</evidence>
<dbReference type="Pfam" id="PF01494">
    <property type="entry name" value="FAD_binding_3"/>
    <property type="match status" value="1"/>
</dbReference>
<dbReference type="Gene3D" id="3.40.30.120">
    <property type="match status" value="1"/>
</dbReference>
<feature type="compositionally biased region" description="Basic and acidic residues" evidence="5">
    <location>
        <begin position="84"/>
        <end position="93"/>
    </location>
</feature>
<dbReference type="GO" id="GO:0016709">
    <property type="term" value="F:oxidoreductase activity, acting on paired donors, with incorporation or reduction of molecular oxygen, NAD(P)H as one donor, and incorporation of one atom of oxygen"/>
    <property type="evidence" value="ECO:0007669"/>
    <property type="project" value="UniProtKB-ARBA"/>
</dbReference>
<dbReference type="STRING" id="1450539.A0A319A1Y8"/>
<dbReference type="OrthoDB" id="2690153at2759"/>
<dbReference type="PANTHER" id="PTHR43004">
    <property type="entry name" value="TRK SYSTEM POTASSIUM UPTAKE PROTEIN"/>
    <property type="match status" value="1"/>
</dbReference>
<dbReference type="AlphaFoldDB" id="A0A319A1Y8"/>
<evidence type="ECO:0000256" key="1">
    <source>
        <dbReference type="ARBA" id="ARBA00001974"/>
    </source>
</evidence>
<dbReference type="Gene3D" id="3.30.9.10">
    <property type="entry name" value="D-Amino Acid Oxidase, subunit A, domain 2"/>
    <property type="match status" value="1"/>
</dbReference>
<accession>A0A319A1Y8</accession>
<dbReference type="GO" id="GO:0071949">
    <property type="term" value="F:FAD binding"/>
    <property type="evidence" value="ECO:0007669"/>
    <property type="project" value="InterPro"/>
</dbReference>
<dbReference type="SUPFAM" id="SSF51905">
    <property type="entry name" value="FAD/NAD(P)-binding domain"/>
    <property type="match status" value="1"/>
</dbReference>
<proteinExistence type="predicted"/>
<name>A0A319A1Y8_9EURO</name>
<evidence type="ECO:0000313" key="7">
    <source>
        <dbReference type="EMBL" id="PYH41512.1"/>
    </source>
</evidence>
<keyword evidence="3" id="KW-0274">FAD</keyword>
<feature type="region of interest" description="Disordered" evidence="5">
    <location>
        <begin position="84"/>
        <end position="109"/>
    </location>
</feature>
<feature type="domain" description="FAD-binding" evidence="6">
    <location>
        <begin position="7"/>
        <end position="335"/>
    </location>
</feature>
<dbReference type="Gene3D" id="3.50.50.60">
    <property type="entry name" value="FAD/NAD(P)-binding domain"/>
    <property type="match status" value="1"/>
</dbReference>
<gene>
    <name evidence="7" type="ORF">BP01DRAFT_376983</name>
</gene>
<reference evidence="7 8" key="1">
    <citation type="submission" date="2016-12" db="EMBL/GenBank/DDBJ databases">
        <title>The genomes of Aspergillus section Nigri reveals drivers in fungal speciation.</title>
        <authorList>
            <consortium name="DOE Joint Genome Institute"/>
            <person name="Vesth T.C."/>
            <person name="Nybo J."/>
            <person name="Theobald S."/>
            <person name="Brandl J."/>
            <person name="Frisvad J.C."/>
            <person name="Nielsen K.F."/>
            <person name="Lyhne E.K."/>
            <person name="Kogle M.E."/>
            <person name="Kuo A."/>
            <person name="Riley R."/>
            <person name="Clum A."/>
            <person name="Nolan M."/>
            <person name="Lipzen A."/>
            <person name="Salamov A."/>
            <person name="Henrissat B."/>
            <person name="Wiebenga A."/>
            <person name="De Vries R.P."/>
            <person name="Grigoriev I.V."/>
            <person name="Mortensen U.H."/>
            <person name="Andersen M.R."/>
            <person name="Baker S.E."/>
        </authorList>
    </citation>
    <scope>NUCLEOTIDE SEQUENCE [LARGE SCALE GENOMIC DNA]</scope>
    <source>
        <strain evidence="7 8">JOP 1030-1</strain>
    </source>
</reference>
<organism evidence="7 8">
    <name type="scientific">Aspergillus saccharolyticus JOP 1030-1</name>
    <dbReference type="NCBI Taxonomy" id="1450539"/>
    <lineage>
        <taxon>Eukaryota</taxon>
        <taxon>Fungi</taxon>
        <taxon>Dikarya</taxon>
        <taxon>Ascomycota</taxon>
        <taxon>Pezizomycotina</taxon>
        <taxon>Eurotiomycetes</taxon>
        <taxon>Eurotiomycetidae</taxon>
        <taxon>Eurotiales</taxon>
        <taxon>Aspergillaceae</taxon>
        <taxon>Aspergillus</taxon>
        <taxon>Aspergillus subgen. Circumdati</taxon>
    </lineage>
</organism>
<evidence type="ECO:0000259" key="6">
    <source>
        <dbReference type="Pfam" id="PF01494"/>
    </source>
</evidence>
<dbReference type="InterPro" id="IPR050641">
    <property type="entry name" value="RIFMO-like"/>
</dbReference>
<dbReference type="PRINTS" id="PR00420">
    <property type="entry name" value="RNGMNOXGNASE"/>
</dbReference>
<dbReference type="InterPro" id="IPR036188">
    <property type="entry name" value="FAD/NAD-bd_sf"/>
</dbReference>
<sequence length="493" mass="54586">MDQKAQPIIIVGGNVVGLSAALSLAVQHVPTVVIEKHQAISQHPRAMGFTPRTMEIFRTFGVAHQIPQVPRDFELKRARVDSLNGEVHRDKPSRAPTDADSPPKEYSQFSGAAIPQDQLEAILEDAALRHGVDIRRGLTVVRIEQDATGVAVTATDAEGNISQLRSPYLIAADGSHSAIREQMNIRRQGRGPMQTMRSVLFRAALDAYTKGVLQFTIEQPDLKAFLTTYSDGRWVLMFYDDIDRDEQALLTEIHKAIGRDDVALAALIADRFQSGRIFIAGDAAHTLPPNRGGYGANAGIHDADNLAWKLASVLSGQSTPELLDTYELERRLIAQLRHDQIFVRSDYKIHLNEHAIPGQKLDNDAMEFGELYESRGFVGLSDDLPPAKKPDDWAGQPAVIGREHWSLVSENCEWKQVVGRVNQWSSVSLECLHIGGDIDISDTQVFRQAMGLSDKGASLIRPDGYIAWRTTDMPPEPSKIFYEVLSQVSFAKI</sequence>
<dbReference type="GeneID" id="37078214"/>
<dbReference type="RefSeq" id="XP_025427494.1">
    <property type="nucleotide sequence ID" value="XM_025576985.1"/>
</dbReference>
<evidence type="ECO:0000256" key="4">
    <source>
        <dbReference type="ARBA" id="ARBA00023002"/>
    </source>
</evidence>
<protein>
    <recommendedName>
        <fullName evidence="6">FAD-binding domain-containing protein</fullName>
    </recommendedName>
</protein>
<evidence type="ECO:0000256" key="2">
    <source>
        <dbReference type="ARBA" id="ARBA00022630"/>
    </source>
</evidence>
<keyword evidence="2" id="KW-0285">Flavoprotein</keyword>
<dbReference type="EMBL" id="KZ821263">
    <property type="protein sequence ID" value="PYH41512.1"/>
    <property type="molecule type" value="Genomic_DNA"/>
</dbReference>